<dbReference type="PROSITE" id="PS00560">
    <property type="entry name" value="CARBOXYPEPT_SER_HIS"/>
    <property type="match status" value="1"/>
</dbReference>
<evidence type="ECO:0000256" key="5">
    <source>
        <dbReference type="ARBA" id="ARBA00022801"/>
    </source>
</evidence>
<evidence type="ECO:0000256" key="4">
    <source>
        <dbReference type="ARBA" id="ARBA00022729"/>
    </source>
</evidence>
<gene>
    <name evidence="9" type="primary">CXP;2-3_3</name>
    <name evidence="9" type="ORF">g.29803</name>
</gene>
<dbReference type="AlphaFoldDB" id="A0A1D1YCW5"/>
<keyword evidence="2 8" id="KW-0121">Carboxypeptidase</keyword>
<dbReference type="Pfam" id="PF00450">
    <property type="entry name" value="Peptidase_S10"/>
    <property type="match status" value="1"/>
</dbReference>
<keyword evidence="5 8" id="KW-0378">Hydrolase</keyword>
<dbReference type="PROSITE" id="PS00131">
    <property type="entry name" value="CARBOXYPEPT_SER_SER"/>
    <property type="match status" value="1"/>
</dbReference>
<dbReference type="Gene3D" id="6.10.250.940">
    <property type="match status" value="1"/>
</dbReference>
<name>A0A1D1YCW5_9ARAE</name>
<dbReference type="GO" id="GO:0004185">
    <property type="term" value="F:serine-type carboxypeptidase activity"/>
    <property type="evidence" value="ECO:0007669"/>
    <property type="project" value="UniProtKB-UniRule"/>
</dbReference>
<dbReference type="Gene3D" id="3.40.50.11320">
    <property type="match status" value="1"/>
</dbReference>
<dbReference type="InterPro" id="IPR001563">
    <property type="entry name" value="Peptidase_S10"/>
</dbReference>
<evidence type="ECO:0000256" key="3">
    <source>
        <dbReference type="ARBA" id="ARBA00022670"/>
    </source>
</evidence>
<dbReference type="PANTHER" id="PTHR11802">
    <property type="entry name" value="SERINE PROTEASE FAMILY S10 SERINE CARBOXYPEPTIDASE"/>
    <property type="match status" value="1"/>
</dbReference>
<reference evidence="9" key="1">
    <citation type="submission" date="2015-07" db="EMBL/GenBank/DDBJ databases">
        <title>Transcriptome Assembly of Anthurium amnicola.</title>
        <authorList>
            <person name="Suzuki J."/>
        </authorList>
    </citation>
    <scope>NUCLEOTIDE SEQUENCE</scope>
</reference>
<dbReference type="EC" id="3.4.16.-" evidence="8"/>
<keyword evidence="6" id="KW-1015">Disulfide bond</keyword>
<evidence type="ECO:0000313" key="9">
    <source>
        <dbReference type="EMBL" id="JAT52478.1"/>
    </source>
</evidence>
<dbReference type="GO" id="GO:0006508">
    <property type="term" value="P:proteolysis"/>
    <property type="evidence" value="ECO:0007669"/>
    <property type="project" value="UniProtKB-KW"/>
</dbReference>
<feature type="non-terminal residue" evidence="9">
    <location>
        <position position="1"/>
    </location>
</feature>
<dbReference type="InterPro" id="IPR033124">
    <property type="entry name" value="Ser_caboxypep_his_AS"/>
</dbReference>
<dbReference type="EMBL" id="GDJX01015458">
    <property type="protein sequence ID" value="JAT52478.1"/>
    <property type="molecule type" value="Transcribed_RNA"/>
</dbReference>
<dbReference type="PRINTS" id="PR00724">
    <property type="entry name" value="CRBOXYPTASEC"/>
</dbReference>
<dbReference type="SUPFAM" id="SSF53474">
    <property type="entry name" value="alpha/beta-Hydrolases"/>
    <property type="match status" value="1"/>
</dbReference>
<dbReference type="PANTHER" id="PTHR11802:SF132">
    <property type="entry name" value="SERINE CARBOXYPEPTIDASE-LIKE 36-RELATED"/>
    <property type="match status" value="1"/>
</dbReference>
<evidence type="ECO:0000256" key="1">
    <source>
        <dbReference type="ARBA" id="ARBA00009431"/>
    </source>
</evidence>
<protein>
    <recommendedName>
        <fullName evidence="8">Carboxypeptidase</fullName>
        <ecNumber evidence="8">3.4.16.-</ecNumber>
    </recommendedName>
</protein>
<organism evidence="9">
    <name type="scientific">Anthurium amnicola</name>
    <dbReference type="NCBI Taxonomy" id="1678845"/>
    <lineage>
        <taxon>Eukaryota</taxon>
        <taxon>Viridiplantae</taxon>
        <taxon>Streptophyta</taxon>
        <taxon>Embryophyta</taxon>
        <taxon>Tracheophyta</taxon>
        <taxon>Spermatophyta</taxon>
        <taxon>Magnoliopsida</taxon>
        <taxon>Liliopsida</taxon>
        <taxon>Araceae</taxon>
        <taxon>Pothoideae</taxon>
        <taxon>Potheae</taxon>
        <taxon>Anthurium</taxon>
    </lineage>
</organism>
<proteinExistence type="inferred from homology"/>
<evidence type="ECO:0000256" key="2">
    <source>
        <dbReference type="ARBA" id="ARBA00022645"/>
    </source>
</evidence>
<dbReference type="InterPro" id="IPR029058">
    <property type="entry name" value="AB_hydrolase_fold"/>
</dbReference>
<comment type="similarity">
    <text evidence="1 8">Belongs to the peptidase S10 family.</text>
</comment>
<dbReference type="InterPro" id="IPR018202">
    <property type="entry name" value="Ser_caboxypep_ser_AS"/>
</dbReference>
<sequence>SKPVSINRGSRAVIASTNPVSPAAEKARGWEREEGLPEIMAVANLSPVVFSVLVFLLGAGCHASPPLESKRMMRQGDALNRLHRNPTNVKENLAEGKVIMSLDAMKSRILSQDNLKEKDKIAKLPGQPDGVDFDQYGGYVTVDDKNGRALYYYFAEAPDAASKPLLLWLNGGPGCSSIGYGAMEELGPFRVMSDGKTLFRNPYAWNKVANVLFLESPAGVGFSYSNTSSDYLMSGDSRTAEDSYVFLVNWLERFPEYKTRDFYISGESYAGHYVPQLAHNIHHFNQLPNSNRINLKGIAIGNAVINDLTDDKGMYDFFWTHALTSDETHRAIEKNCDFTVSGGEDGEECQDAQATADMVFGEVDIYNIYGPLCFDGNLTKVPKSISIKDFDPCTDFYVNAYLNDPAVQEALHANVTGLEDPWSACSDLPAWEDSASTVLPLLQEFMADGWRVWVYSGDTDGRVPVTGSRYAVDSLKLPVKTAWQPWGVAGEVGGYWVVYKGDITLATVRGAGHEVPSFQALRSLVMIQAFLEGKPLPPFYTDE</sequence>
<evidence type="ECO:0000256" key="7">
    <source>
        <dbReference type="ARBA" id="ARBA00023180"/>
    </source>
</evidence>
<dbReference type="Gene3D" id="3.40.50.1820">
    <property type="entry name" value="alpha/beta hydrolase"/>
    <property type="match status" value="1"/>
</dbReference>
<dbReference type="GO" id="GO:0005773">
    <property type="term" value="C:vacuole"/>
    <property type="evidence" value="ECO:0007669"/>
    <property type="project" value="TreeGrafter"/>
</dbReference>
<evidence type="ECO:0000256" key="8">
    <source>
        <dbReference type="RuleBase" id="RU361156"/>
    </source>
</evidence>
<dbReference type="FunFam" id="3.40.50.11320:FF:000001">
    <property type="entry name" value="Carboxypeptidase"/>
    <property type="match status" value="1"/>
</dbReference>
<keyword evidence="3 8" id="KW-0645">Protease</keyword>
<dbReference type="FunFam" id="3.40.50.1820:FF:000573">
    <property type="entry name" value="Carboxypeptidase"/>
    <property type="match status" value="1"/>
</dbReference>
<keyword evidence="4" id="KW-0732">Signal</keyword>
<accession>A0A1D1YCW5</accession>
<evidence type="ECO:0000256" key="6">
    <source>
        <dbReference type="ARBA" id="ARBA00023157"/>
    </source>
</evidence>
<keyword evidence="7" id="KW-0325">Glycoprotein</keyword>